<keyword evidence="3" id="KW-1185">Reference proteome</keyword>
<evidence type="ECO:0000313" key="3">
    <source>
        <dbReference type="Proteomes" id="UP001599542"/>
    </source>
</evidence>
<gene>
    <name evidence="2" type="ORF">ACFW6T_13810</name>
</gene>
<dbReference type="Proteomes" id="UP001599542">
    <property type="component" value="Unassembled WGS sequence"/>
</dbReference>
<evidence type="ECO:0000256" key="1">
    <source>
        <dbReference type="SAM" id="MobiDB-lite"/>
    </source>
</evidence>
<dbReference type="EMBL" id="JBHYPX010000023">
    <property type="protein sequence ID" value="MFE1353054.1"/>
    <property type="molecule type" value="Genomic_DNA"/>
</dbReference>
<evidence type="ECO:0000313" key="2">
    <source>
        <dbReference type="EMBL" id="MFE1353054.1"/>
    </source>
</evidence>
<feature type="region of interest" description="Disordered" evidence="1">
    <location>
        <begin position="153"/>
        <end position="241"/>
    </location>
</feature>
<feature type="compositionally biased region" description="Pro residues" evidence="1">
    <location>
        <begin position="215"/>
        <end position="225"/>
    </location>
</feature>
<organism evidence="2 3">
    <name type="scientific">Kitasatospora phosalacinea</name>
    <dbReference type="NCBI Taxonomy" id="2065"/>
    <lineage>
        <taxon>Bacteria</taxon>
        <taxon>Bacillati</taxon>
        <taxon>Actinomycetota</taxon>
        <taxon>Actinomycetes</taxon>
        <taxon>Kitasatosporales</taxon>
        <taxon>Streptomycetaceae</taxon>
        <taxon>Kitasatospora</taxon>
    </lineage>
</organism>
<accession>A0ABW6GJY6</accession>
<name>A0ABW6GJY6_9ACTN</name>
<comment type="caution">
    <text evidence="2">The sequence shown here is derived from an EMBL/GenBank/DDBJ whole genome shotgun (WGS) entry which is preliminary data.</text>
</comment>
<feature type="region of interest" description="Disordered" evidence="1">
    <location>
        <begin position="15"/>
        <end position="97"/>
    </location>
</feature>
<reference evidence="2 3" key="1">
    <citation type="submission" date="2024-09" db="EMBL/GenBank/DDBJ databases">
        <title>The Natural Products Discovery Center: Release of the First 8490 Sequenced Strains for Exploring Actinobacteria Biosynthetic Diversity.</title>
        <authorList>
            <person name="Kalkreuter E."/>
            <person name="Kautsar S.A."/>
            <person name="Yang D."/>
            <person name="Bader C.D."/>
            <person name="Teijaro C.N."/>
            <person name="Fluegel L."/>
            <person name="Davis C.M."/>
            <person name="Simpson J.R."/>
            <person name="Lauterbach L."/>
            <person name="Steele A.D."/>
            <person name="Gui C."/>
            <person name="Meng S."/>
            <person name="Li G."/>
            <person name="Viehrig K."/>
            <person name="Ye F."/>
            <person name="Su P."/>
            <person name="Kiefer A.F."/>
            <person name="Nichols A."/>
            <person name="Cepeda A.J."/>
            <person name="Yan W."/>
            <person name="Fan B."/>
            <person name="Jiang Y."/>
            <person name="Adhikari A."/>
            <person name="Zheng C.-J."/>
            <person name="Schuster L."/>
            <person name="Cowan T.M."/>
            <person name="Smanski M.J."/>
            <person name="Chevrette M.G."/>
            <person name="De Carvalho L.P.S."/>
            <person name="Shen B."/>
        </authorList>
    </citation>
    <scope>NUCLEOTIDE SEQUENCE [LARGE SCALE GENOMIC DNA]</scope>
    <source>
        <strain evidence="2 3">NPDC058753</strain>
    </source>
</reference>
<feature type="compositionally biased region" description="Low complexity" evidence="1">
    <location>
        <begin position="177"/>
        <end position="214"/>
    </location>
</feature>
<sequence length="288" mass="27868">MLAAQVLGLGLGTADARAADTGHPPQHPGRAHGTVLRPGGEARSGSAVRSGGEARSGSEARSGGDEGGLLDGAADGTAPAVPATPADGLAPADPVGTVDDAAATATGARPVQNLGQTLGHHLGHHLGTGELPLPGHQADRPDAFSLAAGLLSAVPAQPRPSDPPRASRSGPGDGREPGAPAAPGPSGAPAAVPAQRTRADAAPADAPPVGTAVPSPAPVRVPAPAHPLGSARPHPAAPRPAPDRLALTAAPVRPPNEDALAVLLPIAAGLLLTAAAMYKHRGLPGGGH</sequence>
<protein>
    <submittedName>
        <fullName evidence="2">Uncharacterized protein</fullName>
    </submittedName>
</protein>
<proteinExistence type="predicted"/>
<dbReference type="RefSeq" id="WP_380563812.1">
    <property type="nucleotide sequence ID" value="NZ_JBHYPX010000023.1"/>
</dbReference>
<feature type="region of interest" description="Disordered" evidence="1">
    <location>
        <begin position="118"/>
        <end position="141"/>
    </location>
</feature>